<organism evidence="1 2">
    <name type="scientific">Austropuccinia psidii MF-1</name>
    <dbReference type="NCBI Taxonomy" id="1389203"/>
    <lineage>
        <taxon>Eukaryota</taxon>
        <taxon>Fungi</taxon>
        <taxon>Dikarya</taxon>
        <taxon>Basidiomycota</taxon>
        <taxon>Pucciniomycotina</taxon>
        <taxon>Pucciniomycetes</taxon>
        <taxon>Pucciniales</taxon>
        <taxon>Sphaerophragmiaceae</taxon>
        <taxon>Austropuccinia</taxon>
    </lineage>
</organism>
<accession>A0A9Q3CMB7</accession>
<dbReference type="EMBL" id="AVOT02008231">
    <property type="protein sequence ID" value="MBW0485565.1"/>
    <property type="molecule type" value="Genomic_DNA"/>
</dbReference>
<evidence type="ECO:0000313" key="1">
    <source>
        <dbReference type="EMBL" id="MBW0485565.1"/>
    </source>
</evidence>
<dbReference type="AlphaFoldDB" id="A0A9Q3CMB7"/>
<proteinExistence type="predicted"/>
<sequence>MSGECTQDDKDAIIQQLQQQLSMLNTRHNENLVYKKFMEYSTSFSNNGIILGRDGLNYEQWKYFLNLSLEMGFPYRKDFCDSQTNFGQLNQMDEISLWNLIIKTIDPEFY</sequence>
<protein>
    <submittedName>
        <fullName evidence="1">Uncharacterized protein</fullName>
    </submittedName>
</protein>
<dbReference type="Proteomes" id="UP000765509">
    <property type="component" value="Unassembled WGS sequence"/>
</dbReference>
<keyword evidence="2" id="KW-1185">Reference proteome</keyword>
<reference evidence="1" key="1">
    <citation type="submission" date="2021-03" db="EMBL/GenBank/DDBJ databases">
        <title>Draft genome sequence of rust myrtle Austropuccinia psidii MF-1, a brazilian biotype.</title>
        <authorList>
            <person name="Quecine M.C."/>
            <person name="Pachon D.M.R."/>
            <person name="Bonatelli M.L."/>
            <person name="Correr F.H."/>
            <person name="Franceschini L.M."/>
            <person name="Leite T.F."/>
            <person name="Margarido G.R.A."/>
            <person name="Almeida C.A."/>
            <person name="Ferrarezi J.A."/>
            <person name="Labate C.A."/>
        </authorList>
    </citation>
    <scope>NUCLEOTIDE SEQUENCE</scope>
    <source>
        <strain evidence="1">MF-1</strain>
    </source>
</reference>
<evidence type="ECO:0000313" key="2">
    <source>
        <dbReference type="Proteomes" id="UP000765509"/>
    </source>
</evidence>
<name>A0A9Q3CMB7_9BASI</name>
<gene>
    <name evidence="1" type="ORF">O181_025280</name>
</gene>
<comment type="caution">
    <text evidence="1">The sequence shown here is derived from an EMBL/GenBank/DDBJ whole genome shotgun (WGS) entry which is preliminary data.</text>
</comment>